<evidence type="ECO:0000313" key="3">
    <source>
        <dbReference type="Proteomes" id="UP000703269"/>
    </source>
</evidence>
<dbReference type="EMBL" id="BPQB01000007">
    <property type="protein sequence ID" value="GJE87668.1"/>
    <property type="molecule type" value="Genomic_DNA"/>
</dbReference>
<comment type="caution">
    <text evidence="2">The sequence shown here is derived from an EMBL/GenBank/DDBJ whole genome shotgun (WGS) entry which is preliminary data.</text>
</comment>
<keyword evidence="3" id="KW-1185">Reference proteome</keyword>
<dbReference type="Proteomes" id="UP000703269">
    <property type="component" value="Unassembled WGS sequence"/>
</dbReference>
<proteinExistence type="predicted"/>
<dbReference type="InterPro" id="IPR019188">
    <property type="entry name" value="SNAPC1"/>
</dbReference>
<evidence type="ECO:0000256" key="1">
    <source>
        <dbReference type="SAM" id="MobiDB-lite"/>
    </source>
</evidence>
<dbReference type="AlphaFoldDB" id="A0A9P3G3N3"/>
<feature type="compositionally biased region" description="Basic residues" evidence="1">
    <location>
        <begin position="244"/>
        <end position="257"/>
    </location>
</feature>
<name>A0A9P3G3N3_9APHY</name>
<organism evidence="2 3">
    <name type="scientific">Phanerochaete sordida</name>
    <dbReference type="NCBI Taxonomy" id="48140"/>
    <lineage>
        <taxon>Eukaryota</taxon>
        <taxon>Fungi</taxon>
        <taxon>Dikarya</taxon>
        <taxon>Basidiomycota</taxon>
        <taxon>Agaricomycotina</taxon>
        <taxon>Agaricomycetes</taxon>
        <taxon>Polyporales</taxon>
        <taxon>Phanerochaetaceae</taxon>
        <taxon>Phanerochaete</taxon>
    </lineage>
</organism>
<evidence type="ECO:0000313" key="2">
    <source>
        <dbReference type="EMBL" id="GJE87668.1"/>
    </source>
</evidence>
<accession>A0A9P3G3N3</accession>
<dbReference type="OrthoDB" id="3253083at2759"/>
<feature type="region of interest" description="Disordered" evidence="1">
    <location>
        <begin position="218"/>
        <end position="259"/>
    </location>
</feature>
<protein>
    <submittedName>
        <fullName evidence="2">Uncharacterized protein</fullName>
    </submittedName>
</protein>
<gene>
    <name evidence="2" type="ORF">PsYK624_037510</name>
</gene>
<sequence length="442" mass="48109">MSTAPAPSVTRGEILLQPSYFTSSLFVDPLREDIAQLVQVFAQAFLLPKQRSQPDVAQPDDDIVMGPVVDALRPRESQPTTSVDPVSKPFAFFKMLWRDFGWSWFHFKVLDGRAREVFIRVVLRCFSEYFIEDVNPLAQTVALFGMYTFFMTQPTDSTPPLHAVKHIPLPLDTYNTLLELPTHLVEPHLHPLQPYAAHLLQTLLSAQAFHILPKSSLRAQNPSDIPRERFVEDTAETPTEATAKKKGRPSRRDKARKAKDAVAALDRWLDKSTYTYPETAHGVGEGSAHDPPKTTHTLISHPPAASRAIYSMEKSSLLNVIDPPGSALQIVAAGPDASASRQPVPGVDPIDAGARQGGGDPREREALARANDAVLARLKKIDEMAAERGLEVGGEGGEKTGLARVERAVREFQGGKGGSRGGILSLLEGAGLEGAGGQREAG</sequence>
<dbReference type="Pfam" id="PF09808">
    <property type="entry name" value="SNAPC1"/>
    <property type="match status" value="1"/>
</dbReference>
<reference evidence="2 3" key="1">
    <citation type="submission" date="2021-08" db="EMBL/GenBank/DDBJ databases">
        <title>Draft Genome Sequence of Phanerochaete sordida strain YK-624.</title>
        <authorList>
            <person name="Mori T."/>
            <person name="Dohra H."/>
            <person name="Suzuki T."/>
            <person name="Kawagishi H."/>
            <person name="Hirai H."/>
        </authorList>
    </citation>
    <scope>NUCLEOTIDE SEQUENCE [LARGE SCALE GENOMIC DNA]</scope>
    <source>
        <strain evidence="2 3">YK-624</strain>
    </source>
</reference>